<dbReference type="Proteomes" id="UP001589609">
    <property type="component" value="Unassembled WGS sequence"/>
</dbReference>
<sequence length="160" mass="17602">MEKQKTISLLVKDHPGVMQRVTSLFTRRGFNMESITVGASEEAGASRIIIVTTGDDSLVKQILNQLLKLVDVYEATLLRPAETVTRELALMKMNIDPSKNEELAGIVERYQATVVDIGTKTMIIQAVGDTEKINAIVEQLMPYGMSQLSRTGVMAMEKGS</sequence>
<dbReference type="Gene3D" id="3.30.70.1150">
    <property type="entry name" value="ACT-like. Chain A, domain 2"/>
    <property type="match status" value="1"/>
</dbReference>
<dbReference type="Gene3D" id="3.30.70.260">
    <property type="match status" value="1"/>
</dbReference>
<evidence type="ECO:0000256" key="8">
    <source>
        <dbReference type="RuleBase" id="RU368092"/>
    </source>
</evidence>
<keyword evidence="6 8" id="KW-0100">Branched-chain amino acid biosynthesis</keyword>
<comment type="catalytic activity">
    <reaction evidence="7 8">
        <text>2 pyruvate + H(+) = (2S)-2-acetolactate + CO2</text>
        <dbReference type="Rhea" id="RHEA:25249"/>
        <dbReference type="ChEBI" id="CHEBI:15361"/>
        <dbReference type="ChEBI" id="CHEBI:15378"/>
        <dbReference type="ChEBI" id="CHEBI:16526"/>
        <dbReference type="ChEBI" id="CHEBI:58476"/>
        <dbReference type="EC" id="2.2.1.6"/>
    </reaction>
</comment>
<feature type="domain" description="ACT" evidence="9">
    <location>
        <begin position="6"/>
        <end position="80"/>
    </location>
</feature>
<comment type="function">
    <text evidence="8">Catalyzes the conversion of 2 pyruvate molecules into acetolactate in the first common step of the biosynthetic pathway of the branched-amino acids such as leucine, isoleucine, and valine.</text>
</comment>
<evidence type="ECO:0000256" key="7">
    <source>
        <dbReference type="ARBA" id="ARBA00048670"/>
    </source>
</evidence>
<dbReference type="Pfam" id="PF22629">
    <property type="entry name" value="ACT_AHAS_ss"/>
    <property type="match status" value="1"/>
</dbReference>
<dbReference type="InterPro" id="IPR045865">
    <property type="entry name" value="ACT-like_dom_sf"/>
</dbReference>
<evidence type="ECO:0000313" key="11">
    <source>
        <dbReference type="Proteomes" id="UP001589609"/>
    </source>
</evidence>
<evidence type="ECO:0000256" key="6">
    <source>
        <dbReference type="ARBA" id="ARBA00023304"/>
    </source>
</evidence>
<evidence type="ECO:0000259" key="9">
    <source>
        <dbReference type="PROSITE" id="PS51671"/>
    </source>
</evidence>
<evidence type="ECO:0000313" key="10">
    <source>
        <dbReference type="EMBL" id="MFB9761706.1"/>
    </source>
</evidence>
<dbReference type="CDD" id="cd04878">
    <property type="entry name" value="ACT_AHAS"/>
    <property type="match status" value="1"/>
</dbReference>
<evidence type="ECO:0000256" key="2">
    <source>
        <dbReference type="ARBA" id="ARBA00005025"/>
    </source>
</evidence>
<dbReference type="NCBIfam" id="NF008864">
    <property type="entry name" value="PRK11895.1"/>
    <property type="match status" value="1"/>
</dbReference>
<dbReference type="GO" id="GO:0003984">
    <property type="term" value="F:acetolactate synthase activity"/>
    <property type="evidence" value="ECO:0007669"/>
    <property type="project" value="UniProtKB-EC"/>
</dbReference>
<evidence type="ECO:0000256" key="3">
    <source>
        <dbReference type="ARBA" id="ARBA00006341"/>
    </source>
</evidence>
<keyword evidence="5 8" id="KW-0028">Amino-acid biosynthesis</keyword>
<dbReference type="NCBIfam" id="TIGR00119">
    <property type="entry name" value="acolac_sm"/>
    <property type="match status" value="1"/>
</dbReference>
<dbReference type="Pfam" id="PF10369">
    <property type="entry name" value="ALS_ss_C"/>
    <property type="match status" value="1"/>
</dbReference>
<gene>
    <name evidence="10" type="primary">ilvN</name>
    <name evidence="10" type="ORF">ACFFMS_26075</name>
</gene>
<dbReference type="InterPro" id="IPR004789">
    <property type="entry name" value="Acetalactate_synth_ssu"/>
</dbReference>
<dbReference type="InterPro" id="IPR039557">
    <property type="entry name" value="AHAS_ACT"/>
</dbReference>
<keyword evidence="11" id="KW-1185">Reference proteome</keyword>
<comment type="subunit">
    <text evidence="4 8">Dimer of large and small chains.</text>
</comment>
<dbReference type="PROSITE" id="PS51671">
    <property type="entry name" value="ACT"/>
    <property type="match status" value="1"/>
</dbReference>
<evidence type="ECO:0000256" key="1">
    <source>
        <dbReference type="ARBA" id="ARBA00004974"/>
    </source>
</evidence>
<dbReference type="InterPro" id="IPR027271">
    <property type="entry name" value="Acetolactate_synth/TF_NikR_C"/>
</dbReference>
<comment type="caution">
    <text evidence="10">The sequence shown here is derived from an EMBL/GenBank/DDBJ whole genome shotgun (WGS) entry which is preliminary data.</text>
</comment>
<dbReference type="InterPro" id="IPR054480">
    <property type="entry name" value="AHAS_small-like_ACT"/>
</dbReference>
<comment type="pathway">
    <text evidence="1 8">Amino-acid biosynthesis; L-isoleucine biosynthesis; L-isoleucine from 2-oxobutanoate: step 1/4.</text>
</comment>
<evidence type="ECO:0000256" key="5">
    <source>
        <dbReference type="ARBA" id="ARBA00022605"/>
    </source>
</evidence>
<comment type="similarity">
    <text evidence="3 8">Belongs to the acetolactate synthase small subunit family.</text>
</comment>
<dbReference type="EC" id="2.2.1.6" evidence="8"/>
<comment type="pathway">
    <text evidence="2 8">Amino-acid biosynthesis; L-valine biosynthesis; L-valine from pyruvate: step 1/4.</text>
</comment>
<dbReference type="PANTHER" id="PTHR30239">
    <property type="entry name" value="ACETOLACTATE SYNTHASE SMALL SUBUNIT"/>
    <property type="match status" value="1"/>
</dbReference>
<organism evidence="10 11">
    <name type="scientific">Ectobacillus funiculus</name>
    <dbReference type="NCBI Taxonomy" id="137993"/>
    <lineage>
        <taxon>Bacteria</taxon>
        <taxon>Bacillati</taxon>
        <taxon>Bacillota</taxon>
        <taxon>Bacilli</taxon>
        <taxon>Bacillales</taxon>
        <taxon>Bacillaceae</taxon>
        <taxon>Ectobacillus</taxon>
    </lineage>
</organism>
<proteinExistence type="inferred from homology"/>
<dbReference type="SUPFAM" id="SSF55021">
    <property type="entry name" value="ACT-like"/>
    <property type="match status" value="2"/>
</dbReference>
<name>A0ABV5WNR5_9BACI</name>
<dbReference type="InterPro" id="IPR002912">
    <property type="entry name" value="ACT_dom"/>
</dbReference>
<accession>A0ABV5WNR5</accession>
<dbReference type="PANTHER" id="PTHR30239:SF0">
    <property type="entry name" value="ACETOLACTATE SYNTHASE SMALL SUBUNIT 1, CHLOROPLASTIC"/>
    <property type="match status" value="1"/>
</dbReference>
<evidence type="ECO:0000256" key="4">
    <source>
        <dbReference type="ARBA" id="ARBA00011744"/>
    </source>
</evidence>
<dbReference type="RefSeq" id="WP_129727388.1">
    <property type="nucleotide sequence ID" value="NZ_JBHMAF010000196.1"/>
</dbReference>
<keyword evidence="8 10" id="KW-0808">Transferase</keyword>
<protein>
    <recommendedName>
        <fullName evidence="8">Acetolactate synthase small subunit</fullName>
        <shortName evidence="8">AHAS</shortName>
        <shortName evidence="8">ALS</shortName>
        <ecNumber evidence="8">2.2.1.6</ecNumber>
    </recommendedName>
    <alternativeName>
        <fullName evidence="8">Acetohydroxy-acid synthase small subunit</fullName>
    </alternativeName>
</protein>
<dbReference type="EMBL" id="JBHMAF010000196">
    <property type="protein sequence ID" value="MFB9761706.1"/>
    <property type="molecule type" value="Genomic_DNA"/>
</dbReference>
<dbReference type="InterPro" id="IPR019455">
    <property type="entry name" value="Acetolactate_synth_ssu_C"/>
</dbReference>
<reference evidence="10 11" key="1">
    <citation type="submission" date="2024-09" db="EMBL/GenBank/DDBJ databases">
        <authorList>
            <person name="Sun Q."/>
            <person name="Mori K."/>
        </authorList>
    </citation>
    <scope>NUCLEOTIDE SEQUENCE [LARGE SCALE GENOMIC DNA]</scope>
    <source>
        <strain evidence="10 11">JCM 11201</strain>
    </source>
</reference>